<reference evidence="2" key="1">
    <citation type="journal article" date="2012" name="PLoS Genet.">
        <title>The genomes of the fungal plant pathogens Cladosporium fulvum and Dothistroma septosporum reveal adaptation to different hosts and lifestyles but also signatures of common ancestry.</title>
        <authorList>
            <person name="de Wit P.J.G.M."/>
            <person name="van der Burgt A."/>
            <person name="Oekmen B."/>
            <person name="Stergiopoulos I."/>
            <person name="Abd-Elsalam K.A."/>
            <person name="Aerts A.L."/>
            <person name="Bahkali A.H."/>
            <person name="Beenen H.G."/>
            <person name="Chettri P."/>
            <person name="Cox M.P."/>
            <person name="Datema E."/>
            <person name="de Vries R.P."/>
            <person name="Dhillon B."/>
            <person name="Ganley A.R."/>
            <person name="Griffiths S.A."/>
            <person name="Guo Y."/>
            <person name="Hamelin R.C."/>
            <person name="Henrissat B."/>
            <person name="Kabir M.S."/>
            <person name="Jashni M.K."/>
            <person name="Kema G."/>
            <person name="Klaubauf S."/>
            <person name="Lapidus A."/>
            <person name="Levasseur A."/>
            <person name="Lindquist E."/>
            <person name="Mehrabi R."/>
            <person name="Ohm R.A."/>
            <person name="Owen T.J."/>
            <person name="Salamov A."/>
            <person name="Schwelm A."/>
            <person name="Schijlen E."/>
            <person name="Sun H."/>
            <person name="van den Burg H.A."/>
            <person name="van Ham R.C.H.J."/>
            <person name="Zhang S."/>
            <person name="Goodwin S.B."/>
            <person name="Grigoriev I.V."/>
            <person name="Collemare J."/>
            <person name="Bradshaw R.E."/>
        </authorList>
    </citation>
    <scope>NUCLEOTIDE SEQUENCE [LARGE SCALE GENOMIC DNA]</scope>
    <source>
        <strain evidence="2">NZE10 / CBS 128990</strain>
    </source>
</reference>
<keyword evidence="2" id="KW-1185">Reference proteome</keyword>
<gene>
    <name evidence="1" type="ORF">DOTSEDRAFT_75387</name>
</gene>
<dbReference type="Proteomes" id="UP000016933">
    <property type="component" value="Unassembled WGS sequence"/>
</dbReference>
<protein>
    <submittedName>
        <fullName evidence="1">Uncharacterized protein</fullName>
    </submittedName>
</protein>
<reference evidence="1 2" key="2">
    <citation type="journal article" date="2012" name="PLoS Pathog.">
        <title>Diverse lifestyles and strategies of plant pathogenesis encoded in the genomes of eighteen Dothideomycetes fungi.</title>
        <authorList>
            <person name="Ohm R.A."/>
            <person name="Feau N."/>
            <person name="Henrissat B."/>
            <person name="Schoch C.L."/>
            <person name="Horwitz B.A."/>
            <person name="Barry K.W."/>
            <person name="Condon B.J."/>
            <person name="Copeland A.C."/>
            <person name="Dhillon B."/>
            <person name="Glaser F."/>
            <person name="Hesse C.N."/>
            <person name="Kosti I."/>
            <person name="LaButti K."/>
            <person name="Lindquist E.A."/>
            <person name="Lucas S."/>
            <person name="Salamov A.A."/>
            <person name="Bradshaw R.E."/>
            <person name="Ciuffetti L."/>
            <person name="Hamelin R.C."/>
            <person name="Kema G.H.J."/>
            <person name="Lawrence C."/>
            <person name="Scott J.A."/>
            <person name="Spatafora J.W."/>
            <person name="Turgeon B.G."/>
            <person name="de Wit P.J.G.M."/>
            <person name="Zhong S."/>
            <person name="Goodwin S.B."/>
            <person name="Grigoriev I.V."/>
        </authorList>
    </citation>
    <scope>NUCLEOTIDE SEQUENCE [LARGE SCALE GENOMIC DNA]</scope>
    <source>
        <strain evidence="2">NZE10 / CBS 128990</strain>
    </source>
</reference>
<dbReference type="AlphaFoldDB" id="M2XJU0"/>
<evidence type="ECO:0000313" key="1">
    <source>
        <dbReference type="EMBL" id="EME39722.1"/>
    </source>
</evidence>
<organism evidence="1 2">
    <name type="scientific">Dothistroma septosporum (strain NZE10 / CBS 128990)</name>
    <name type="common">Red band needle blight fungus</name>
    <name type="synonym">Mycosphaerella pini</name>
    <dbReference type="NCBI Taxonomy" id="675120"/>
    <lineage>
        <taxon>Eukaryota</taxon>
        <taxon>Fungi</taxon>
        <taxon>Dikarya</taxon>
        <taxon>Ascomycota</taxon>
        <taxon>Pezizomycotina</taxon>
        <taxon>Dothideomycetes</taxon>
        <taxon>Dothideomycetidae</taxon>
        <taxon>Mycosphaerellales</taxon>
        <taxon>Mycosphaerellaceae</taxon>
        <taxon>Dothistroma</taxon>
    </lineage>
</organism>
<evidence type="ECO:0000313" key="2">
    <source>
        <dbReference type="Proteomes" id="UP000016933"/>
    </source>
</evidence>
<sequence length="61" mass="6610">MGSTGLTSVWRVSSEKFVVPTAHPDTATIFVKYNRSVFSVLQLCTSCIRACYSISTCSGSK</sequence>
<name>M2XJU0_DOTSN</name>
<dbReference type="HOGENOM" id="CLU_2922604_0_0_1"/>
<proteinExistence type="predicted"/>
<accession>M2XJU0</accession>
<dbReference type="EMBL" id="KB446545">
    <property type="protein sequence ID" value="EME39722.1"/>
    <property type="molecule type" value="Genomic_DNA"/>
</dbReference>